<feature type="compositionally biased region" description="Low complexity" evidence="1">
    <location>
        <begin position="146"/>
        <end position="160"/>
    </location>
</feature>
<dbReference type="OrthoDB" id="5410926at2759"/>
<organism evidence="3 4">
    <name type="scientific">Neohortaea acidophila</name>
    <dbReference type="NCBI Taxonomy" id="245834"/>
    <lineage>
        <taxon>Eukaryota</taxon>
        <taxon>Fungi</taxon>
        <taxon>Dikarya</taxon>
        <taxon>Ascomycota</taxon>
        <taxon>Pezizomycotina</taxon>
        <taxon>Dothideomycetes</taxon>
        <taxon>Dothideomycetidae</taxon>
        <taxon>Mycosphaerellales</taxon>
        <taxon>Teratosphaeriaceae</taxon>
        <taxon>Neohortaea</taxon>
    </lineage>
</organism>
<evidence type="ECO:0000256" key="2">
    <source>
        <dbReference type="SAM" id="SignalP"/>
    </source>
</evidence>
<feature type="signal peptide" evidence="2">
    <location>
        <begin position="1"/>
        <end position="21"/>
    </location>
</feature>
<proteinExistence type="predicted"/>
<protein>
    <recommendedName>
        <fullName evidence="5">Hydrophobin</fullName>
    </recommendedName>
</protein>
<evidence type="ECO:0000313" key="3">
    <source>
        <dbReference type="EMBL" id="KAF2484328.1"/>
    </source>
</evidence>
<keyword evidence="2" id="KW-0732">Signal</keyword>
<gene>
    <name evidence="3" type="ORF">BDY17DRAFT_323190</name>
</gene>
<dbReference type="PANTHER" id="PTHR39599">
    <property type="entry name" value="GPI-ANCHORED PROTEIN (EUROFUNG)-RELATED-RELATED"/>
    <property type="match status" value="1"/>
</dbReference>
<feature type="chain" id="PRO_5025404728" description="Hydrophobin" evidence="2">
    <location>
        <begin position="22"/>
        <end position="214"/>
    </location>
</feature>
<dbReference type="RefSeq" id="XP_033590897.1">
    <property type="nucleotide sequence ID" value="XM_033736965.1"/>
</dbReference>
<name>A0A6A6PVY0_9PEZI</name>
<evidence type="ECO:0000256" key="1">
    <source>
        <dbReference type="SAM" id="MobiDB-lite"/>
    </source>
</evidence>
<keyword evidence="4" id="KW-1185">Reference proteome</keyword>
<evidence type="ECO:0000313" key="4">
    <source>
        <dbReference type="Proteomes" id="UP000799767"/>
    </source>
</evidence>
<dbReference type="GeneID" id="54477967"/>
<dbReference type="Proteomes" id="UP000799767">
    <property type="component" value="Unassembled WGS sequence"/>
</dbReference>
<feature type="compositionally biased region" description="Polar residues" evidence="1">
    <location>
        <begin position="161"/>
        <end position="176"/>
    </location>
</feature>
<feature type="region of interest" description="Disordered" evidence="1">
    <location>
        <begin position="146"/>
        <end position="176"/>
    </location>
</feature>
<reference evidence="3" key="1">
    <citation type="journal article" date="2020" name="Stud. Mycol.">
        <title>101 Dothideomycetes genomes: a test case for predicting lifestyles and emergence of pathogens.</title>
        <authorList>
            <person name="Haridas S."/>
            <person name="Albert R."/>
            <person name="Binder M."/>
            <person name="Bloem J."/>
            <person name="Labutti K."/>
            <person name="Salamov A."/>
            <person name="Andreopoulos B."/>
            <person name="Baker S."/>
            <person name="Barry K."/>
            <person name="Bills G."/>
            <person name="Bluhm B."/>
            <person name="Cannon C."/>
            <person name="Castanera R."/>
            <person name="Culley D."/>
            <person name="Daum C."/>
            <person name="Ezra D."/>
            <person name="Gonzalez J."/>
            <person name="Henrissat B."/>
            <person name="Kuo A."/>
            <person name="Liang C."/>
            <person name="Lipzen A."/>
            <person name="Lutzoni F."/>
            <person name="Magnuson J."/>
            <person name="Mondo S."/>
            <person name="Nolan M."/>
            <person name="Ohm R."/>
            <person name="Pangilinan J."/>
            <person name="Park H.-J."/>
            <person name="Ramirez L."/>
            <person name="Alfaro M."/>
            <person name="Sun H."/>
            <person name="Tritt A."/>
            <person name="Yoshinaga Y."/>
            <person name="Zwiers L.-H."/>
            <person name="Turgeon B."/>
            <person name="Goodwin S."/>
            <person name="Spatafora J."/>
            <person name="Crous P."/>
            <person name="Grigoriev I."/>
        </authorList>
    </citation>
    <scope>NUCLEOTIDE SEQUENCE</scope>
    <source>
        <strain evidence="3">CBS 113389</strain>
    </source>
</reference>
<dbReference type="AlphaFoldDB" id="A0A6A6PVY0"/>
<sequence>MRLLHLLPQGLLFSLATTTAAFDLPYFSDISFPIRLSDYFQPIPTTNTITPHPPQELRRRAGGGQCPTDFHACTNLNAPGLCCANAAICTPDDNGNVACCPSHSVCTGLVTGSITSGVLNSLGSVVGGSQTTGVVTGSAATQTTGGLVTTTPGATASSTSNNGVVIESNSPTGTGTSRAVVLGGGASSGSSGTKRVEVPIIARAIMKVLEHLPV</sequence>
<accession>A0A6A6PVY0</accession>
<dbReference type="PANTHER" id="PTHR39599:SF1">
    <property type="entry name" value="GPI-ANCHORED PROTEIN (EUROFUNG)"/>
    <property type="match status" value="1"/>
</dbReference>
<dbReference type="EMBL" id="MU001634">
    <property type="protein sequence ID" value="KAF2484328.1"/>
    <property type="molecule type" value="Genomic_DNA"/>
</dbReference>
<evidence type="ECO:0008006" key="5">
    <source>
        <dbReference type="Google" id="ProtNLM"/>
    </source>
</evidence>